<accession>Q7UZB8</accession>
<dbReference type="KEGG" id="rba:RB61"/>
<organism evidence="1 2">
    <name type="scientific">Rhodopirellula baltica (strain DSM 10527 / NCIMB 13988 / SH1)</name>
    <dbReference type="NCBI Taxonomy" id="243090"/>
    <lineage>
        <taxon>Bacteria</taxon>
        <taxon>Pseudomonadati</taxon>
        <taxon>Planctomycetota</taxon>
        <taxon>Planctomycetia</taxon>
        <taxon>Pirellulales</taxon>
        <taxon>Pirellulaceae</taxon>
        <taxon>Rhodopirellula</taxon>
    </lineage>
</organism>
<dbReference type="InParanoid" id="Q7UZB8"/>
<protein>
    <submittedName>
        <fullName evidence="1">Uncharacterized protein</fullName>
    </submittedName>
</protein>
<keyword evidence="2" id="KW-1185">Reference proteome</keyword>
<sequence length="58" mass="6510">MSEPISRLWFHIATLANARRLSHSMTSSYPHSRRYSCVSDLSAADESACKNACQIHQS</sequence>
<dbReference type="AlphaFoldDB" id="Q7UZB8"/>
<gene>
    <name evidence="1" type="ordered locus">RB61</name>
</gene>
<dbReference type="EMBL" id="BX294133">
    <property type="protein sequence ID" value="CAD71365.1"/>
    <property type="molecule type" value="Genomic_DNA"/>
</dbReference>
<dbReference type="Proteomes" id="UP000001025">
    <property type="component" value="Chromosome"/>
</dbReference>
<evidence type="ECO:0000313" key="2">
    <source>
        <dbReference type="Proteomes" id="UP000001025"/>
    </source>
</evidence>
<dbReference type="EnsemblBacteria" id="CAD71365">
    <property type="protein sequence ID" value="CAD71365"/>
    <property type="gene ID" value="RB61"/>
</dbReference>
<reference evidence="1 2" key="1">
    <citation type="journal article" date="2003" name="Proc. Natl. Acad. Sci. U.S.A.">
        <title>Complete genome sequence of the marine planctomycete Pirellula sp. strain 1.</title>
        <authorList>
            <person name="Gloeckner F.O."/>
            <person name="Kube M."/>
            <person name="Bauer M."/>
            <person name="Teeling H."/>
            <person name="Lombardot T."/>
            <person name="Ludwig W."/>
            <person name="Gade D."/>
            <person name="Beck A."/>
            <person name="Borzym K."/>
            <person name="Heitmann K."/>
            <person name="Rabus R."/>
            <person name="Schlesner H."/>
            <person name="Amann R."/>
            <person name="Reinhardt R."/>
        </authorList>
    </citation>
    <scope>NUCLEOTIDE SEQUENCE [LARGE SCALE GENOMIC DNA]</scope>
    <source>
        <strain evidence="2">DSM 10527 / NCIMB 13988 / SH1</strain>
    </source>
</reference>
<proteinExistence type="predicted"/>
<evidence type="ECO:0000313" key="1">
    <source>
        <dbReference type="EMBL" id="CAD71365.1"/>
    </source>
</evidence>
<name>Q7UZB8_RHOBA</name>
<dbReference type="HOGENOM" id="CLU_2976276_0_0_0"/>
<dbReference type="STRING" id="243090.RB61"/>